<keyword evidence="2" id="KW-0812">Transmembrane</keyword>
<feature type="coiled-coil region" evidence="1">
    <location>
        <begin position="80"/>
        <end position="160"/>
    </location>
</feature>
<keyword evidence="1" id="KW-0175">Coiled coil</keyword>
<name>A0ABS3JRV5_9BACT</name>
<evidence type="ECO:0000313" key="4">
    <source>
        <dbReference type="Proteomes" id="UP000664628"/>
    </source>
</evidence>
<comment type="caution">
    <text evidence="3">The sequence shown here is derived from an EMBL/GenBank/DDBJ whole genome shotgun (WGS) entry which is preliminary data.</text>
</comment>
<keyword evidence="4" id="KW-1185">Reference proteome</keyword>
<dbReference type="Proteomes" id="UP000664628">
    <property type="component" value="Unassembled WGS sequence"/>
</dbReference>
<evidence type="ECO:0008006" key="5">
    <source>
        <dbReference type="Google" id="ProtNLM"/>
    </source>
</evidence>
<evidence type="ECO:0000313" key="3">
    <source>
        <dbReference type="EMBL" id="MBO0952747.1"/>
    </source>
</evidence>
<protein>
    <recommendedName>
        <fullName evidence="5">Chromosome segregation protein SMC</fullName>
    </recommendedName>
</protein>
<keyword evidence="2" id="KW-0472">Membrane</keyword>
<gene>
    <name evidence="3" type="ORF">J2I46_29475</name>
</gene>
<feature type="transmembrane region" description="Helical" evidence="2">
    <location>
        <begin position="12"/>
        <end position="32"/>
    </location>
</feature>
<organism evidence="3 4">
    <name type="scientific">Fibrella forsythiae</name>
    <dbReference type="NCBI Taxonomy" id="2817061"/>
    <lineage>
        <taxon>Bacteria</taxon>
        <taxon>Pseudomonadati</taxon>
        <taxon>Bacteroidota</taxon>
        <taxon>Cytophagia</taxon>
        <taxon>Cytophagales</taxon>
        <taxon>Spirosomataceae</taxon>
        <taxon>Fibrella</taxon>
    </lineage>
</organism>
<sequence>MEADTMNTKQGAINMTIGSLVGILSLLAYLFIGSRNETLEVQKQLTTKVEQFATVQVKLDSISTVLNQKIVEVRQLGGSLSGLQRIKQQLENDKKKLKYDLSFSLQQYDLKIKDYTSFLAQNELDINKLKSENGSLLTRARTLEQEKQSILTENEGLKYERAALAKTVVDYSLQNADLKEKVTRASAIKAVNVEVAAVATNGKERRVGPYKSSRIDRLKIAFIIPFNPVSQVRSTDIYLRILDPNGAVVGDNSGAGVLSIDGRELGYSTRQPVDLETKDQLVSMLFHRDTDYKPGTYTVELYAEGFRIGEGRFDVK</sequence>
<keyword evidence="2" id="KW-1133">Transmembrane helix</keyword>
<evidence type="ECO:0000256" key="1">
    <source>
        <dbReference type="SAM" id="Coils"/>
    </source>
</evidence>
<proteinExistence type="predicted"/>
<dbReference type="EMBL" id="JAFMYW010000013">
    <property type="protein sequence ID" value="MBO0952747.1"/>
    <property type="molecule type" value="Genomic_DNA"/>
</dbReference>
<reference evidence="3 4" key="1">
    <citation type="submission" date="2021-03" db="EMBL/GenBank/DDBJ databases">
        <title>Fibrella sp. HMF5405 genome sequencing and assembly.</title>
        <authorList>
            <person name="Kang H."/>
            <person name="Kim H."/>
            <person name="Bae S."/>
            <person name="Joh K."/>
        </authorList>
    </citation>
    <scope>NUCLEOTIDE SEQUENCE [LARGE SCALE GENOMIC DNA]</scope>
    <source>
        <strain evidence="3 4">HMF5405</strain>
    </source>
</reference>
<dbReference type="RefSeq" id="WP_207332699.1">
    <property type="nucleotide sequence ID" value="NZ_JAFMYW010000013.1"/>
</dbReference>
<evidence type="ECO:0000256" key="2">
    <source>
        <dbReference type="SAM" id="Phobius"/>
    </source>
</evidence>
<accession>A0ABS3JRV5</accession>